<name>A0ABQ5QMA4_9ACTN</name>
<gene>
    <name evidence="1" type="ORF">Pa4123_01460</name>
</gene>
<comment type="caution">
    <text evidence="1">The sequence shown here is derived from an EMBL/GenBank/DDBJ whole genome shotgun (WGS) entry which is preliminary data.</text>
</comment>
<evidence type="ECO:0008006" key="3">
    <source>
        <dbReference type="Google" id="ProtNLM"/>
    </source>
</evidence>
<organism evidence="1 2">
    <name type="scientific">Phytohabitans aurantiacus</name>
    <dbReference type="NCBI Taxonomy" id="3016789"/>
    <lineage>
        <taxon>Bacteria</taxon>
        <taxon>Bacillati</taxon>
        <taxon>Actinomycetota</taxon>
        <taxon>Actinomycetes</taxon>
        <taxon>Micromonosporales</taxon>
        <taxon>Micromonosporaceae</taxon>
    </lineage>
</organism>
<dbReference type="EMBL" id="BSDI01000001">
    <property type="protein sequence ID" value="GLH94874.1"/>
    <property type="molecule type" value="Genomic_DNA"/>
</dbReference>
<sequence>MRVARGRLLSNLCGSLGILLTLGLIYAGLPALDRSLPADRPVSTDRPYTVGGGVTVVPPAGAKIDVTQTRPSARQGTVLFVLGKVRYVLVVTPFRGDLHAATDRLIRKIARAGGHQIAGSERGVDTTAGLYGRQGDYTAKDRGGRYAVFLVDGVSIEVTVSGDGADLNRVSDEIAASTRTIAYRGGTS</sequence>
<proteinExistence type="predicted"/>
<keyword evidence="2" id="KW-1185">Reference proteome</keyword>
<dbReference type="Proteomes" id="UP001144280">
    <property type="component" value="Unassembled WGS sequence"/>
</dbReference>
<reference evidence="1" key="1">
    <citation type="submission" date="2022-12" db="EMBL/GenBank/DDBJ databases">
        <title>New Phytohabitans aurantiacus sp. RD004123 nov., an actinomycete isolated from soil.</title>
        <authorList>
            <person name="Triningsih D.W."/>
            <person name="Harunari E."/>
            <person name="Igarashi Y."/>
        </authorList>
    </citation>
    <scope>NUCLEOTIDE SEQUENCE</scope>
    <source>
        <strain evidence="1">RD004123</strain>
    </source>
</reference>
<protein>
    <recommendedName>
        <fullName evidence="3">DUF1795 domain-containing protein</fullName>
    </recommendedName>
</protein>
<evidence type="ECO:0000313" key="1">
    <source>
        <dbReference type="EMBL" id="GLH94874.1"/>
    </source>
</evidence>
<dbReference type="RefSeq" id="WP_281891712.1">
    <property type="nucleotide sequence ID" value="NZ_BSDI01000001.1"/>
</dbReference>
<accession>A0ABQ5QMA4</accession>
<evidence type="ECO:0000313" key="2">
    <source>
        <dbReference type="Proteomes" id="UP001144280"/>
    </source>
</evidence>